<keyword evidence="3" id="KW-0804">Transcription</keyword>
<evidence type="ECO:0000256" key="1">
    <source>
        <dbReference type="ARBA" id="ARBA00023015"/>
    </source>
</evidence>
<dbReference type="PRINTS" id="PR00036">
    <property type="entry name" value="HTHLACI"/>
</dbReference>
<dbReference type="EMBL" id="JROC01000037">
    <property type="protein sequence ID" value="KGL66333.1"/>
    <property type="molecule type" value="Genomic_DNA"/>
</dbReference>
<dbReference type="PROSITE" id="PS00356">
    <property type="entry name" value="HTH_LACI_1"/>
    <property type="match status" value="1"/>
</dbReference>
<dbReference type="SMART" id="SM00354">
    <property type="entry name" value="HTH_LACI"/>
    <property type="match status" value="1"/>
</dbReference>
<comment type="caution">
    <text evidence="5">The sequence shown here is derived from an EMBL/GenBank/DDBJ whole genome shotgun (WGS) entry which is preliminary data.</text>
</comment>
<dbReference type="Gene3D" id="3.40.50.2300">
    <property type="match status" value="2"/>
</dbReference>
<dbReference type="Gene3D" id="1.10.260.40">
    <property type="entry name" value="lambda repressor-like DNA-binding domains"/>
    <property type="match status" value="1"/>
</dbReference>
<name>A0A099YBS6_LIMMU</name>
<dbReference type="PROSITE" id="PS50932">
    <property type="entry name" value="HTH_LACI_2"/>
    <property type="match status" value="1"/>
</dbReference>
<organism evidence="5 6">
    <name type="scientific">Limosilactobacillus mucosae</name>
    <name type="common">Lactobacillus mucosae</name>
    <dbReference type="NCBI Taxonomy" id="97478"/>
    <lineage>
        <taxon>Bacteria</taxon>
        <taxon>Bacillati</taxon>
        <taxon>Bacillota</taxon>
        <taxon>Bacilli</taxon>
        <taxon>Lactobacillales</taxon>
        <taxon>Lactobacillaceae</taxon>
        <taxon>Limosilactobacillus</taxon>
    </lineage>
</organism>
<evidence type="ECO:0000256" key="2">
    <source>
        <dbReference type="ARBA" id="ARBA00023125"/>
    </source>
</evidence>
<dbReference type="SUPFAM" id="SSF47413">
    <property type="entry name" value="lambda repressor-like DNA-binding domains"/>
    <property type="match status" value="1"/>
</dbReference>
<dbReference type="Proteomes" id="UP000030001">
    <property type="component" value="Unassembled WGS sequence"/>
</dbReference>
<dbReference type="InterPro" id="IPR028082">
    <property type="entry name" value="Peripla_BP_I"/>
</dbReference>
<dbReference type="GO" id="GO:0003700">
    <property type="term" value="F:DNA-binding transcription factor activity"/>
    <property type="evidence" value="ECO:0007669"/>
    <property type="project" value="TreeGrafter"/>
</dbReference>
<evidence type="ECO:0000256" key="3">
    <source>
        <dbReference type="ARBA" id="ARBA00023163"/>
    </source>
</evidence>
<dbReference type="InterPro" id="IPR000843">
    <property type="entry name" value="HTH_LacI"/>
</dbReference>
<feature type="domain" description="HTH lacI-type" evidence="4">
    <location>
        <begin position="3"/>
        <end position="58"/>
    </location>
</feature>
<keyword evidence="1" id="KW-0805">Transcription regulation</keyword>
<gene>
    <name evidence="5" type="ORF">LX03_10140</name>
</gene>
<dbReference type="SUPFAM" id="SSF53822">
    <property type="entry name" value="Periplasmic binding protein-like I"/>
    <property type="match status" value="1"/>
</dbReference>
<dbReference type="Pfam" id="PF00356">
    <property type="entry name" value="LacI"/>
    <property type="match status" value="1"/>
</dbReference>
<dbReference type="Pfam" id="PF13377">
    <property type="entry name" value="Peripla_BP_3"/>
    <property type="match status" value="1"/>
</dbReference>
<dbReference type="CDD" id="cd01392">
    <property type="entry name" value="HTH_LacI"/>
    <property type="match status" value="1"/>
</dbReference>
<protein>
    <submittedName>
        <fullName evidence="5">Galactose operon repressor</fullName>
    </submittedName>
</protein>
<reference evidence="5 6" key="1">
    <citation type="submission" date="2014-09" db="EMBL/GenBank/DDBJ databases">
        <title>Lactobacillus mucosae CRL573 Genome Sequencing.</title>
        <authorList>
            <person name="Bleckwedel J."/>
            <person name="Teran L.C."/>
            <person name="Bonacina J."/>
            <person name="Saavedra L."/>
            <person name="Mozzi F.B."/>
            <person name="Raya R.R."/>
        </authorList>
    </citation>
    <scope>NUCLEOTIDE SEQUENCE [LARGE SCALE GENOMIC DNA]</scope>
    <source>
        <strain evidence="5 6">CRL573</strain>
    </source>
</reference>
<proteinExistence type="predicted"/>
<keyword evidence="2" id="KW-0238">DNA-binding</keyword>
<dbReference type="GO" id="GO:0000976">
    <property type="term" value="F:transcription cis-regulatory region binding"/>
    <property type="evidence" value="ECO:0007669"/>
    <property type="project" value="TreeGrafter"/>
</dbReference>
<dbReference type="InterPro" id="IPR010982">
    <property type="entry name" value="Lambda_DNA-bd_dom_sf"/>
</dbReference>
<dbReference type="InterPro" id="IPR046335">
    <property type="entry name" value="LacI/GalR-like_sensor"/>
</dbReference>
<evidence type="ECO:0000313" key="6">
    <source>
        <dbReference type="Proteomes" id="UP000030001"/>
    </source>
</evidence>
<dbReference type="AlphaFoldDB" id="A0A099YBS6"/>
<accession>A0A099YBS6</accession>
<dbReference type="PANTHER" id="PTHR30146">
    <property type="entry name" value="LACI-RELATED TRANSCRIPTIONAL REPRESSOR"/>
    <property type="match status" value="1"/>
</dbReference>
<evidence type="ECO:0000259" key="4">
    <source>
        <dbReference type="PROSITE" id="PS50932"/>
    </source>
</evidence>
<evidence type="ECO:0000313" key="5">
    <source>
        <dbReference type="EMBL" id="KGL66333.1"/>
    </source>
</evidence>
<dbReference type="CDD" id="cd01544">
    <property type="entry name" value="PBP1_GalR"/>
    <property type="match status" value="1"/>
</dbReference>
<dbReference type="PANTHER" id="PTHR30146:SF149">
    <property type="entry name" value="HTH-TYPE TRANSCRIPTIONAL REGULATOR EBGR"/>
    <property type="match status" value="1"/>
</dbReference>
<sequence>MAVTLKDIADRAGVSLATVSRVLNNDPQLSVGEETRRKILTIAEELSYTKKHRRSAATGHKIAVIQWYSPARELDDLYYMNIRLGVEKEAQQVGYTTATVFDTHLEQIPNDVSGIVAIGKYSQKQIDQLQRFNKPIVVIGYDELSNGCDSVLPDFDGGIKQAADFLVARYAKIGMIAGQEKTTDQKPVSDSRRDTFAKTLKAKNLYQSEWFMMGDYSEKSGFDQMQRLLQLDDRPQAVLVANDAMAVGALRALHEKQIDVPHEMALISFDDTSITHYTYPTLTSIHVPTDQMAAMGLELLGRRLQNPDLAPQRVVVGTKLVLRQSTEK</sequence>